<keyword evidence="5" id="KW-0032">Aminotransferase</keyword>
<proteinExistence type="predicted"/>
<dbReference type="SUPFAM" id="SSF53697">
    <property type="entry name" value="SIS domain"/>
    <property type="match status" value="1"/>
</dbReference>
<dbReference type="NCBIfam" id="TIGR01135">
    <property type="entry name" value="glmS"/>
    <property type="match status" value="1"/>
</dbReference>
<evidence type="ECO:0000259" key="10">
    <source>
        <dbReference type="PROSITE" id="PS51464"/>
    </source>
</evidence>
<evidence type="ECO:0000256" key="5">
    <source>
        <dbReference type="ARBA" id="ARBA00022576"/>
    </source>
</evidence>
<dbReference type="GO" id="GO:0097367">
    <property type="term" value="F:carbohydrate derivative binding"/>
    <property type="evidence" value="ECO:0007669"/>
    <property type="project" value="InterPro"/>
</dbReference>
<keyword evidence="7" id="KW-0677">Repeat</keyword>
<accession>A0A3Q3VQ40</accession>
<dbReference type="FunFam" id="3.40.50.10490:FF:000001">
    <property type="entry name" value="Glutamine--fructose-6-phosphate aminotransferase [isomerizing]"/>
    <property type="match status" value="1"/>
</dbReference>
<comment type="catalytic activity">
    <reaction evidence="1">
        <text>D-fructose 6-phosphate + L-glutamine = D-glucosamine 6-phosphate + L-glutamate</text>
        <dbReference type="Rhea" id="RHEA:13237"/>
        <dbReference type="ChEBI" id="CHEBI:29985"/>
        <dbReference type="ChEBI" id="CHEBI:58359"/>
        <dbReference type="ChEBI" id="CHEBI:58725"/>
        <dbReference type="ChEBI" id="CHEBI:61527"/>
        <dbReference type="EC" id="2.6.1.16"/>
    </reaction>
</comment>
<name>A0A3Q3VQ40_MOLML</name>
<evidence type="ECO:0000256" key="3">
    <source>
        <dbReference type="ARBA" id="ARBA00012916"/>
    </source>
</evidence>
<evidence type="ECO:0000256" key="2">
    <source>
        <dbReference type="ARBA" id="ARBA00004775"/>
    </source>
</evidence>
<dbReference type="SUPFAM" id="SSF56235">
    <property type="entry name" value="N-terminal nucleophile aminohydrolases (Ntn hydrolases)"/>
    <property type="match status" value="1"/>
</dbReference>
<feature type="domain" description="Glutamine amidotransferase type-2" evidence="9">
    <location>
        <begin position="2"/>
        <end position="304"/>
    </location>
</feature>
<dbReference type="GO" id="GO:0006048">
    <property type="term" value="P:UDP-N-acetylglucosamine biosynthetic process"/>
    <property type="evidence" value="ECO:0007669"/>
    <property type="project" value="UniProtKB-UniPathway"/>
</dbReference>
<dbReference type="GO" id="GO:0004360">
    <property type="term" value="F:glutamine-fructose-6-phosphate transaminase (isomerizing) activity"/>
    <property type="evidence" value="ECO:0007669"/>
    <property type="project" value="UniProtKB-EC"/>
</dbReference>
<reference evidence="11" key="2">
    <citation type="submission" date="2025-09" db="UniProtKB">
        <authorList>
            <consortium name="Ensembl"/>
        </authorList>
    </citation>
    <scope>IDENTIFICATION</scope>
</reference>
<dbReference type="CDD" id="cd05008">
    <property type="entry name" value="SIS_GlmS_GlmD_1"/>
    <property type="match status" value="1"/>
</dbReference>
<dbReference type="CDD" id="cd00714">
    <property type="entry name" value="GFAT"/>
    <property type="match status" value="1"/>
</dbReference>
<dbReference type="Gene3D" id="3.60.20.10">
    <property type="entry name" value="Glutamine Phosphoribosylpyrophosphate, subunit 1, domain 1"/>
    <property type="match status" value="1"/>
</dbReference>
<dbReference type="InterPro" id="IPR035490">
    <property type="entry name" value="GlmS/FrlB_SIS"/>
</dbReference>
<dbReference type="NCBIfam" id="NF001484">
    <property type="entry name" value="PRK00331.1"/>
    <property type="match status" value="1"/>
</dbReference>
<dbReference type="PANTHER" id="PTHR10937:SF12">
    <property type="entry name" value="GLUTAMINE--FRUCTOSE-6-PHOSPHATE AMINOTRANSFERASE [ISOMERIZING] 1"/>
    <property type="match status" value="1"/>
</dbReference>
<evidence type="ECO:0000256" key="4">
    <source>
        <dbReference type="ARBA" id="ARBA00022553"/>
    </source>
</evidence>
<keyword evidence="12" id="KW-1185">Reference proteome</keyword>
<dbReference type="OMA" id="ASEYRYA"/>
<feature type="domain" description="SIS" evidence="10">
    <location>
        <begin position="376"/>
        <end position="515"/>
    </location>
</feature>
<dbReference type="Pfam" id="PF01380">
    <property type="entry name" value="SIS"/>
    <property type="match status" value="2"/>
</dbReference>
<evidence type="ECO:0000313" key="11">
    <source>
        <dbReference type="Ensembl" id="ENSMMOP00000003038.1"/>
    </source>
</evidence>
<dbReference type="CDD" id="cd05009">
    <property type="entry name" value="SIS_GlmS_GlmD_2"/>
    <property type="match status" value="1"/>
</dbReference>
<dbReference type="InterPro" id="IPR046348">
    <property type="entry name" value="SIS_dom_sf"/>
</dbReference>
<dbReference type="InterPro" id="IPR035466">
    <property type="entry name" value="GlmS/AgaS_SIS"/>
</dbReference>
<dbReference type="Pfam" id="PF13522">
    <property type="entry name" value="GATase_6"/>
    <property type="match status" value="1"/>
</dbReference>
<sequence>MCLIPLLTRREILEILIKGLQRLEYRGYDSAGVGIDGGNSKDWETNAKSIQLIKQRGKVKALDEEIHKQQDIDLDVEFDVHLGIAHTRWATHGVPSPINSHPHRSDKTNEFIVIHNGIVTNYKDLRKFLDSKGYEFESETDTETIAKLVKYMYDNRENDDISFTTLVERVTQQLVGTSCLCVLHLAGGTLSYCRLGGSPMLIGVRSDHKLSTDHIPVLYRSCKFKSLSQMLSLFKCTITTVSCSTAKDKKGCSTLPRAAQDTCLFPVDEKAVEYYFASDASAVIEHTNRVIYLEDDDVAAVVDGRLSIHRIKRTAGDYPARAIQTLQLELQQLMKGNFSSFMQKEIFEQPESVVNTMRGRVNFDNDTVTLGGLKDHIKEIQRCRRLILIACGTSYHAGVATRQVLEELTELPVMVELASDFLDRNTPVFRDDVCFFISQSGETADSLMALRYCKERGALTVGITNTVGSSISRETDCGVHINAGPEIGVASTKAYTSQFVALVMFALLMCDDRKSVQPRRREIIHGLKVLPDLIKEVLSLDNEIRKLAEELFQQKSVLIMGRGYNYATCLEGALKIKEITYMHSEGILAGELKHGPLALVDKVMPVIMIIMRDHTYVKCQNALQQVVARQGRPIVICDEDDYETIKNSSSTIKVPHCVDCLQGILSVIPLQLLSFHLAVLRGYDVDCPRNLAKSVTVE</sequence>
<dbReference type="FunFam" id="3.60.20.10:FF:000052">
    <property type="entry name" value="Glutamine--fructose-6-phosphate aminotransferase [isomerizing] 2"/>
    <property type="match status" value="1"/>
</dbReference>
<dbReference type="PANTHER" id="PTHR10937">
    <property type="entry name" value="GLUCOSAMINE--FRUCTOSE-6-PHOSPHATE AMINOTRANSFERASE, ISOMERIZING"/>
    <property type="match status" value="1"/>
</dbReference>
<dbReference type="InterPro" id="IPR017932">
    <property type="entry name" value="GATase_2_dom"/>
</dbReference>
<dbReference type="UniPathway" id="UPA00113">
    <property type="reaction ID" value="UER00528"/>
</dbReference>
<evidence type="ECO:0000259" key="9">
    <source>
        <dbReference type="PROSITE" id="PS51278"/>
    </source>
</evidence>
<keyword evidence="4" id="KW-0597">Phosphoprotein</keyword>
<dbReference type="PROSITE" id="PS51464">
    <property type="entry name" value="SIS"/>
    <property type="match status" value="2"/>
</dbReference>
<dbReference type="Ensembl" id="ENSMMOT00000003086.1">
    <property type="protein sequence ID" value="ENSMMOP00000003038.1"/>
    <property type="gene ID" value="ENSMMOG00000002446.1"/>
</dbReference>
<feature type="domain" description="SIS" evidence="10">
    <location>
        <begin position="547"/>
        <end position="688"/>
    </location>
</feature>
<organism evidence="11 12">
    <name type="scientific">Mola mola</name>
    <name type="common">Ocean sunfish</name>
    <name type="synonym">Tetraodon mola</name>
    <dbReference type="NCBI Taxonomy" id="94237"/>
    <lineage>
        <taxon>Eukaryota</taxon>
        <taxon>Metazoa</taxon>
        <taxon>Chordata</taxon>
        <taxon>Craniata</taxon>
        <taxon>Vertebrata</taxon>
        <taxon>Euteleostomi</taxon>
        <taxon>Actinopterygii</taxon>
        <taxon>Neopterygii</taxon>
        <taxon>Teleostei</taxon>
        <taxon>Neoteleostei</taxon>
        <taxon>Acanthomorphata</taxon>
        <taxon>Eupercaria</taxon>
        <taxon>Tetraodontiformes</taxon>
        <taxon>Molidae</taxon>
        <taxon>Mola</taxon>
    </lineage>
</organism>
<dbReference type="InterPro" id="IPR001347">
    <property type="entry name" value="SIS_dom"/>
</dbReference>
<dbReference type="GO" id="GO:0006002">
    <property type="term" value="P:fructose 6-phosphate metabolic process"/>
    <property type="evidence" value="ECO:0007669"/>
    <property type="project" value="TreeGrafter"/>
</dbReference>
<evidence type="ECO:0000313" key="12">
    <source>
        <dbReference type="Proteomes" id="UP000261620"/>
    </source>
</evidence>
<evidence type="ECO:0000256" key="7">
    <source>
        <dbReference type="ARBA" id="ARBA00022737"/>
    </source>
</evidence>
<reference evidence="11" key="1">
    <citation type="submission" date="2025-08" db="UniProtKB">
        <authorList>
            <consortium name="Ensembl"/>
        </authorList>
    </citation>
    <scope>IDENTIFICATION</scope>
</reference>
<evidence type="ECO:0000256" key="8">
    <source>
        <dbReference type="ARBA" id="ARBA00022962"/>
    </source>
</evidence>
<dbReference type="EC" id="2.6.1.16" evidence="3"/>
<dbReference type="GO" id="GO:0006487">
    <property type="term" value="P:protein N-linked glycosylation"/>
    <property type="evidence" value="ECO:0007669"/>
    <property type="project" value="TreeGrafter"/>
</dbReference>
<evidence type="ECO:0000256" key="6">
    <source>
        <dbReference type="ARBA" id="ARBA00022679"/>
    </source>
</evidence>
<dbReference type="InterPro" id="IPR029055">
    <property type="entry name" value="Ntn_hydrolases_N"/>
</dbReference>
<dbReference type="InterPro" id="IPR047084">
    <property type="entry name" value="GFAT_N"/>
</dbReference>
<keyword evidence="8" id="KW-0315">Glutamine amidotransferase</keyword>
<dbReference type="Proteomes" id="UP000261620">
    <property type="component" value="Unplaced"/>
</dbReference>
<dbReference type="InterPro" id="IPR005855">
    <property type="entry name" value="GFAT"/>
</dbReference>
<dbReference type="AlphaFoldDB" id="A0A3Q3VQ40"/>
<comment type="pathway">
    <text evidence="2">Nucleotide-sugar biosynthesis; UDP-N-acetyl-alpha-D-glucosamine biosynthesis; alpha-D-glucosamine 6-phosphate from D-fructose 6-phosphate: step 1/1.</text>
</comment>
<protein>
    <recommendedName>
        <fullName evidence="3">glutamine--fructose-6-phosphate transaminase (isomerizing)</fullName>
        <ecNumber evidence="3">2.6.1.16</ecNumber>
    </recommendedName>
</protein>
<dbReference type="PROSITE" id="PS51278">
    <property type="entry name" value="GATASE_TYPE_2"/>
    <property type="match status" value="1"/>
</dbReference>
<dbReference type="STRING" id="94237.ENSMMOP00000003038"/>
<evidence type="ECO:0000256" key="1">
    <source>
        <dbReference type="ARBA" id="ARBA00001031"/>
    </source>
</evidence>
<keyword evidence="6" id="KW-0808">Transferase</keyword>
<dbReference type="FunFam" id="3.40.50.10490:FF:000126">
    <property type="entry name" value="Glutamine--fructose-6-phosphate aminotransferase [isomerizing] 1"/>
    <property type="match status" value="1"/>
</dbReference>
<dbReference type="Gene3D" id="3.40.50.10490">
    <property type="entry name" value="Glucose-6-phosphate isomerase like protein, domain 1"/>
    <property type="match status" value="2"/>
</dbReference>